<dbReference type="Proteomes" id="UP000716004">
    <property type="component" value="Unassembled WGS sequence"/>
</dbReference>
<comment type="caution">
    <text evidence="2">The sequence shown here is derived from an EMBL/GenBank/DDBJ whole genome shotgun (WGS) entry which is preliminary data.</text>
</comment>
<dbReference type="Proteomes" id="UP000750197">
    <property type="component" value="Unassembled WGS sequence"/>
</dbReference>
<dbReference type="PANTHER" id="PTHR42685">
    <property type="entry name" value="GERANYLGERANYL DIPHOSPHATE REDUCTASE"/>
    <property type="match status" value="1"/>
</dbReference>
<dbReference type="InterPro" id="IPR036188">
    <property type="entry name" value="FAD/NAD-bd_sf"/>
</dbReference>
<dbReference type="GO" id="GO:0016628">
    <property type="term" value="F:oxidoreductase activity, acting on the CH-CH group of donors, NAD or NADP as acceptor"/>
    <property type="evidence" value="ECO:0007669"/>
    <property type="project" value="InterPro"/>
</dbReference>
<dbReference type="InterPro" id="IPR011777">
    <property type="entry name" value="Geranylgeranyl_Rdtase_fam"/>
</dbReference>
<protein>
    <submittedName>
        <fullName evidence="2">NAD(P)/FAD-dependent oxidoreductase</fullName>
    </submittedName>
</protein>
<dbReference type="GO" id="GO:0071949">
    <property type="term" value="F:FAD binding"/>
    <property type="evidence" value="ECO:0007669"/>
    <property type="project" value="InterPro"/>
</dbReference>
<accession>A0A8J7YPD2</accession>
<dbReference type="EMBL" id="JAGVSJ010000025">
    <property type="protein sequence ID" value="MBX8632405.1"/>
    <property type="molecule type" value="Genomic_DNA"/>
</dbReference>
<sequence length="387" mass="41884">MRKEYDIVVAGAGPAGSRFAYNSSKARSVLVLEDNFEIGKPVQCSGLVSPRVIEMSGLEEWFNVIRSVVFRSPSGTEFSVSGKAPKGYVIDRSGLDILLAERAARAGADISLGSTLVNAEWKEGRMIVRFRKMGELREVSCSLLVGADGMASTVSRIFGLSRFDEIISCVQSDVFSSELNSGDAVRLYFGKDVAPGFFAWAIPGGEFTRVGLGTAGSRLPASAHFQRFLKMLGIRNAINLTAGPIPIGNRGRIAGDGVMLVGDAAGQAKPISGGGIFTGMAASDLAARIAMEAFDSNDFSADFLSRYEIEWKHGIGRELERAALIRKVFLKMSDRNLDSLFRTLEESQLKEILSRGDIDFPTELSPLVLSRAPSLLRFSPQLIRALI</sequence>
<reference evidence="2" key="1">
    <citation type="submission" date="2021-04" db="EMBL/GenBank/DDBJ databases">
        <title>Genomic insights into ecological role and evolution of a novel Thermoplasmata order Candidatus Sysuiplasmatales.</title>
        <authorList>
            <person name="Yuan Y."/>
        </authorList>
    </citation>
    <scope>NUCLEOTIDE SEQUENCE</scope>
    <source>
        <strain evidence="3">TUT19-bin139</strain>
        <strain evidence="2">YP2-bin.285</strain>
    </source>
</reference>
<dbReference type="AlphaFoldDB" id="A0A8J7YPD2"/>
<evidence type="ECO:0000259" key="1">
    <source>
        <dbReference type="Pfam" id="PF01494"/>
    </source>
</evidence>
<dbReference type="EMBL" id="JAHEAC010000006">
    <property type="protein sequence ID" value="MBX8643409.1"/>
    <property type="molecule type" value="Genomic_DNA"/>
</dbReference>
<dbReference type="Gene3D" id="3.30.9.10">
    <property type="entry name" value="D-Amino Acid Oxidase, subunit A, domain 2"/>
    <property type="match status" value="1"/>
</dbReference>
<organism evidence="2 4">
    <name type="scientific">Candidatus Sysuiplasma superficiale</name>
    <dbReference type="NCBI Taxonomy" id="2823368"/>
    <lineage>
        <taxon>Archaea</taxon>
        <taxon>Methanobacteriati</taxon>
        <taxon>Thermoplasmatota</taxon>
        <taxon>Thermoplasmata</taxon>
        <taxon>Candidatus Sysuiplasmatales</taxon>
        <taxon>Candidatus Sysuiplasmataceae</taxon>
        <taxon>Candidatus Sysuiplasma</taxon>
    </lineage>
</organism>
<dbReference type="InterPro" id="IPR002938">
    <property type="entry name" value="FAD-bd"/>
</dbReference>
<proteinExistence type="predicted"/>
<evidence type="ECO:0000313" key="2">
    <source>
        <dbReference type="EMBL" id="MBX8632405.1"/>
    </source>
</evidence>
<dbReference type="NCBIfam" id="TIGR02032">
    <property type="entry name" value="GG-red-SF"/>
    <property type="match status" value="1"/>
</dbReference>
<evidence type="ECO:0000313" key="4">
    <source>
        <dbReference type="Proteomes" id="UP000716004"/>
    </source>
</evidence>
<name>A0A8J7YPD2_9ARCH</name>
<evidence type="ECO:0000313" key="3">
    <source>
        <dbReference type="EMBL" id="MBX8643409.1"/>
    </source>
</evidence>
<dbReference type="InterPro" id="IPR050407">
    <property type="entry name" value="Geranylgeranyl_reductase"/>
</dbReference>
<dbReference type="Gene3D" id="3.50.50.60">
    <property type="entry name" value="FAD/NAD(P)-binding domain"/>
    <property type="match status" value="1"/>
</dbReference>
<dbReference type="PANTHER" id="PTHR42685:SF18">
    <property type="entry name" value="DIGERANYLGERANYLGLYCEROPHOSPHOLIPID REDUCTASE"/>
    <property type="match status" value="1"/>
</dbReference>
<dbReference type="Pfam" id="PF01494">
    <property type="entry name" value="FAD_binding_3"/>
    <property type="match status" value="1"/>
</dbReference>
<gene>
    <name evidence="2" type="ORF">J9259_07835</name>
    <name evidence="3" type="ORF">KIY12_01585</name>
</gene>
<dbReference type="SUPFAM" id="SSF51905">
    <property type="entry name" value="FAD/NAD(P)-binding domain"/>
    <property type="match status" value="1"/>
</dbReference>
<feature type="domain" description="FAD-binding" evidence="1">
    <location>
        <begin position="81"/>
        <end position="164"/>
    </location>
</feature>
<dbReference type="PRINTS" id="PR00420">
    <property type="entry name" value="RNGMNOXGNASE"/>
</dbReference>